<dbReference type="Proteomes" id="UP000030816">
    <property type="component" value="Unassembled WGS sequence"/>
</dbReference>
<dbReference type="EMBL" id="AZHE01000006">
    <property type="protein sequence ID" value="KHN98783.1"/>
    <property type="molecule type" value="Genomic_DNA"/>
</dbReference>
<feature type="signal peptide" evidence="2">
    <location>
        <begin position="1"/>
        <end position="16"/>
    </location>
</feature>
<name>A0A0B2WXN9_METAS</name>
<feature type="chain" id="PRO_5002096262" evidence="2">
    <location>
        <begin position="17"/>
        <end position="209"/>
    </location>
</feature>
<keyword evidence="4" id="KW-1185">Reference proteome</keyword>
<proteinExistence type="predicted"/>
<dbReference type="HOGENOM" id="CLU_1210085_0_0_1"/>
<dbReference type="RefSeq" id="XP_040679849.1">
    <property type="nucleotide sequence ID" value="XM_040822044.1"/>
</dbReference>
<feature type="region of interest" description="Disordered" evidence="1">
    <location>
        <begin position="190"/>
        <end position="209"/>
    </location>
</feature>
<sequence>MKVSVAVSALVAVAAAKQPFAPCNDACKTSHAMRGPTLQTGGPSSSSTTKTGTGTGTSSTLLSSAPDQDQDQELLTVLDLGPGTAFPPDLPLPLCTETGALPGARHPVMTTPTPTATPYDNDRSTYGLQLAPPSSSPDETPTYDTQTDVYWHDCGTCAFYWTTSLSEYVPAVTVTNTTDYTYTITQVSCRPSSPQYTASKRRKPSDEDF</sequence>
<feature type="region of interest" description="Disordered" evidence="1">
    <location>
        <begin position="34"/>
        <end position="68"/>
    </location>
</feature>
<gene>
    <name evidence="3" type="ORF">MAM_03245</name>
</gene>
<dbReference type="GeneID" id="63737700"/>
<evidence type="ECO:0000256" key="2">
    <source>
        <dbReference type="SAM" id="SignalP"/>
    </source>
</evidence>
<dbReference type="AlphaFoldDB" id="A0A0B2WXN9"/>
<evidence type="ECO:0000313" key="3">
    <source>
        <dbReference type="EMBL" id="KHN98783.1"/>
    </source>
</evidence>
<keyword evidence="2" id="KW-0732">Signal</keyword>
<feature type="compositionally biased region" description="Low complexity" evidence="1">
    <location>
        <begin position="35"/>
        <end position="64"/>
    </location>
</feature>
<dbReference type="OrthoDB" id="4941236at2759"/>
<protein>
    <submittedName>
        <fullName evidence="3">Uncharacterized protein</fullName>
    </submittedName>
</protein>
<evidence type="ECO:0000256" key="1">
    <source>
        <dbReference type="SAM" id="MobiDB-lite"/>
    </source>
</evidence>
<evidence type="ECO:0000313" key="4">
    <source>
        <dbReference type="Proteomes" id="UP000030816"/>
    </source>
</evidence>
<organism evidence="3 4">
    <name type="scientific">Metarhizium album (strain ARSEF 1941)</name>
    <dbReference type="NCBI Taxonomy" id="1081103"/>
    <lineage>
        <taxon>Eukaryota</taxon>
        <taxon>Fungi</taxon>
        <taxon>Dikarya</taxon>
        <taxon>Ascomycota</taxon>
        <taxon>Pezizomycotina</taxon>
        <taxon>Sordariomycetes</taxon>
        <taxon>Hypocreomycetidae</taxon>
        <taxon>Hypocreales</taxon>
        <taxon>Clavicipitaceae</taxon>
        <taxon>Metarhizium</taxon>
    </lineage>
</organism>
<reference evidence="3 4" key="1">
    <citation type="journal article" date="2014" name="Proc. Natl. Acad. Sci. U.S.A.">
        <title>Trajectory and genomic determinants of fungal-pathogen speciation and host adaptation.</title>
        <authorList>
            <person name="Hu X."/>
            <person name="Xiao G."/>
            <person name="Zheng P."/>
            <person name="Shang Y."/>
            <person name="Su Y."/>
            <person name="Zhang X."/>
            <person name="Liu X."/>
            <person name="Zhan S."/>
            <person name="St Leger R.J."/>
            <person name="Wang C."/>
        </authorList>
    </citation>
    <scope>NUCLEOTIDE SEQUENCE [LARGE SCALE GENOMIC DNA]</scope>
    <source>
        <strain evidence="3 4">ARSEF 1941</strain>
    </source>
</reference>
<accession>A0A0B2WXN9</accession>
<comment type="caution">
    <text evidence="3">The sequence shown here is derived from an EMBL/GenBank/DDBJ whole genome shotgun (WGS) entry which is preliminary data.</text>
</comment>